<dbReference type="PANTHER" id="PTHR43047:SF72">
    <property type="entry name" value="OSMOSENSING HISTIDINE PROTEIN KINASE SLN1"/>
    <property type="match status" value="1"/>
</dbReference>
<evidence type="ECO:0000256" key="2">
    <source>
        <dbReference type="ARBA" id="ARBA00012438"/>
    </source>
</evidence>
<comment type="caution">
    <text evidence="8">The sequence shown here is derived from an EMBL/GenBank/DDBJ whole genome shotgun (WGS) entry which is preliminary data.</text>
</comment>
<dbReference type="InterPro" id="IPR003661">
    <property type="entry name" value="HisK_dim/P_dom"/>
</dbReference>
<dbReference type="EMBL" id="BAAADG010000002">
    <property type="protein sequence ID" value="GAA0216243.1"/>
    <property type="molecule type" value="Genomic_DNA"/>
</dbReference>
<evidence type="ECO:0000256" key="5">
    <source>
        <dbReference type="ARBA" id="ARBA00022777"/>
    </source>
</evidence>
<dbReference type="InterPro" id="IPR036890">
    <property type="entry name" value="HATPase_C_sf"/>
</dbReference>
<dbReference type="SMART" id="SM00387">
    <property type="entry name" value="HATPase_c"/>
    <property type="match status" value="1"/>
</dbReference>
<keyword evidence="6" id="KW-1133">Transmembrane helix</keyword>
<dbReference type="Proteomes" id="UP001501476">
    <property type="component" value="Unassembled WGS sequence"/>
</dbReference>
<keyword evidence="6" id="KW-0472">Membrane</keyword>
<protein>
    <recommendedName>
        <fullName evidence="2">histidine kinase</fullName>
        <ecNumber evidence="2">2.7.13.3</ecNumber>
    </recommendedName>
</protein>
<dbReference type="PRINTS" id="PR00344">
    <property type="entry name" value="BCTRLSENSOR"/>
</dbReference>
<dbReference type="InterPro" id="IPR004358">
    <property type="entry name" value="Sig_transdc_His_kin-like_C"/>
</dbReference>
<dbReference type="InterPro" id="IPR005467">
    <property type="entry name" value="His_kinase_dom"/>
</dbReference>
<feature type="transmembrane region" description="Helical" evidence="6">
    <location>
        <begin position="129"/>
        <end position="149"/>
    </location>
</feature>
<keyword evidence="4" id="KW-0808">Transferase</keyword>
<evidence type="ECO:0000256" key="4">
    <source>
        <dbReference type="ARBA" id="ARBA00022679"/>
    </source>
</evidence>
<dbReference type="InterPro" id="IPR003594">
    <property type="entry name" value="HATPase_dom"/>
</dbReference>
<feature type="transmembrane region" description="Helical" evidence="6">
    <location>
        <begin position="38"/>
        <end position="57"/>
    </location>
</feature>
<keyword evidence="3" id="KW-0597">Phosphoprotein</keyword>
<dbReference type="EC" id="2.7.13.3" evidence="2"/>
<keyword evidence="9" id="KW-1185">Reference proteome</keyword>
<dbReference type="PROSITE" id="PS50109">
    <property type="entry name" value="HIS_KIN"/>
    <property type="match status" value="1"/>
</dbReference>
<comment type="catalytic activity">
    <reaction evidence="1">
        <text>ATP + protein L-histidine = ADP + protein N-phospho-L-histidine.</text>
        <dbReference type="EC" id="2.7.13.3"/>
    </reaction>
</comment>
<dbReference type="InterPro" id="IPR036097">
    <property type="entry name" value="HisK_dim/P_sf"/>
</dbReference>
<dbReference type="SMART" id="SM00388">
    <property type="entry name" value="HisKA"/>
    <property type="match status" value="1"/>
</dbReference>
<evidence type="ECO:0000259" key="7">
    <source>
        <dbReference type="PROSITE" id="PS50109"/>
    </source>
</evidence>
<dbReference type="RefSeq" id="WP_286303604.1">
    <property type="nucleotide sequence ID" value="NZ_AP027741.1"/>
</dbReference>
<organism evidence="8 9">
    <name type="scientific">Methylophaga marina</name>
    <dbReference type="NCBI Taxonomy" id="45495"/>
    <lineage>
        <taxon>Bacteria</taxon>
        <taxon>Pseudomonadati</taxon>
        <taxon>Pseudomonadota</taxon>
        <taxon>Gammaproteobacteria</taxon>
        <taxon>Thiotrichales</taxon>
        <taxon>Piscirickettsiaceae</taxon>
        <taxon>Methylophaga</taxon>
    </lineage>
</organism>
<accession>A0ABP3CV72</accession>
<feature type="transmembrane region" description="Helical" evidence="6">
    <location>
        <begin position="100"/>
        <end position="123"/>
    </location>
</feature>
<evidence type="ECO:0000256" key="3">
    <source>
        <dbReference type="ARBA" id="ARBA00022553"/>
    </source>
</evidence>
<reference evidence="9" key="1">
    <citation type="journal article" date="2019" name="Int. J. Syst. Evol. Microbiol.">
        <title>The Global Catalogue of Microorganisms (GCM) 10K type strain sequencing project: providing services to taxonomists for standard genome sequencing and annotation.</title>
        <authorList>
            <consortium name="The Broad Institute Genomics Platform"/>
            <consortium name="The Broad Institute Genome Sequencing Center for Infectious Disease"/>
            <person name="Wu L."/>
            <person name="Ma J."/>
        </authorList>
    </citation>
    <scope>NUCLEOTIDE SEQUENCE [LARGE SCALE GENOMIC DNA]</scope>
    <source>
        <strain evidence="9">JCM 6886</strain>
    </source>
</reference>
<gene>
    <name evidence="8" type="ORF">GCM10008964_04770</name>
</gene>
<evidence type="ECO:0000313" key="9">
    <source>
        <dbReference type="Proteomes" id="UP001501476"/>
    </source>
</evidence>
<dbReference type="PANTHER" id="PTHR43047">
    <property type="entry name" value="TWO-COMPONENT HISTIDINE PROTEIN KINASE"/>
    <property type="match status" value="1"/>
</dbReference>
<evidence type="ECO:0000256" key="6">
    <source>
        <dbReference type="SAM" id="Phobius"/>
    </source>
</evidence>
<feature type="transmembrane region" description="Helical" evidence="6">
    <location>
        <begin position="179"/>
        <end position="199"/>
    </location>
</feature>
<keyword evidence="5" id="KW-0418">Kinase</keyword>
<sequence>MFYGESHGYVDPALPELDSDASNQVKQQAAKDLAKRTISGGLIVFLALLISAYYSPIMNDAPFFTYFLFGLMGLLFLCRLYVVFSILNTPHAVDMKLKQLFVVFFFSALTWGIYVAVCLYLYQTLFTNMVVLMFTIGIGAGALTSLFIWKKLARMYLCMIFLPIIVSTMLKWNLSTVSILFGLISYMIFLLIQASRANAEYWQSLYLTKILQQQTSALQQAKELAETANRAKTEFLSSMSHELRTPLNAILGFTQLLRTDPKSPPHSQQAESLDHIMKASKHLLTLVNQVLDLAKVESGHLDLKLKPTHMGNTVTDCLSLVDSLARQKQIKLFIADDPKVYVNADPMRLKQILINLLSNAIKYNRPEGSLMLEYKKQTDSLRVLVIDTGSGISHENQQLLFSSFSRLGQENSTTEGSGVGLVITKKLIEAMGGRIGYQSKEQLGSTFWFELPLAAQPVS</sequence>
<dbReference type="CDD" id="cd00082">
    <property type="entry name" value="HisKA"/>
    <property type="match status" value="1"/>
</dbReference>
<evidence type="ECO:0000313" key="8">
    <source>
        <dbReference type="EMBL" id="GAA0216243.1"/>
    </source>
</evidence>
<dbReference type="Gene3D" id="1.10.287.130">
    <property type="match status" value="1"/>
</dbReference>
<keyword evidence="6" id="KW-0812">Transmembrane</keyword>
<feature type="transmembrane region" description="Helical" evidence="6">
    <location>
        <begin position="63"/>
        <end position="88"/>
    </location>
</feature>
<proteinExistence type="predicted"/>
<dbReference type="SUPFAM" id="SSF47384">
    <property type="entry name" value="Homodimeric domain of signal transducing histidine kinase"/>
    <property type="match status" value="1"/>
</dbReference>
<dbReference type="Pfam" id="PF02518">
    <property type="entry name" value="HATPase_c"/>
    <property type="match status" value="1"/>
</dbReference>
<dbReference type="SUPFAM" id="SSF55874">
    <property type="entry name" value="ATPase domain of HSP90 chaperone/DNA topoisomerase II/histidine kinase"/>
    <property type="match status" value="1"/>
</dbReference>
<name>A0ABP3CV72_9GAMM</name>
<feature type="domain" description="Histidine kinase" evidence="7">
    <location>
        <begin position="238"/>
        <end position="455"/>
    </location>
</feature>
<dbReference type="Gene3D" id="3.30.565.10">
    <property type="entry name" value="Histidine kinase-like ATPase, C-terminal domain"/>
    <property type="match status" value="1"/>
</dbReference>
<evidence type="ECO:0000256" key="1">
    <source>
        <dbReference type="ARBA" id="ARBA00000085"/>
    </source>
</evidence>
<dbReference type="Pfam" id="PF00512">
    <property type="entry name" value="HisKA"/>
    <property type="match status" value="1"/>
</dbReference>